<dbReference type="Proteomes" id="UP000654471">
    <property type="component" value="Unassembled WGS sequence"/>
</dbReference>
<keyword evidence="2 3" id="KW-0326">Glycosidase</keyword>
<keyword evidence="1 3" id="KW-0378">Hydrolase</keyword>
<evidence type="ECO:0000256" key="2">
    <source>
        <dbReference type="ARBA" id="ARBA00023295"/>
    </source>
</evidence>
<evidence type="ECO:0000313" key="7">
    <source>
        <dbReference type="Proteomes" id="UP000654471"/>
    </source>
</evidence>
<sequence>MAWIVRLRKLPDEVKKVMRVSRVFGSRRRVASAAASLAVITAAVTGCSGHKTPNASGAAPVAAAAPTTSGSSTPGPSSSTGASSGVLFGGDAALSGLTHLGRSPAIVRTYDTIDTAGAFPSADETSALRSGATLLTSLGTGKNRDWASIAAGTSDAAVLKFLRAVNAAATTHHLNSIYVSFNHEPNAKIDAGKGKPAQFVAAWRHVYQLAAHAHLNAQTGGHLHWVWILTASGFHQDTVANSFWPGAPYVDVVGADGYVSGGCTKQQSGNYVDPAKTATKPDAIFGPALTWSTTHAKGKPVFIPEWGSVPFTHPDVRPSYINAMTKYVIAHPQIGAVMYWNDHAHKDSCDYALDKDPASQRALAAMGANAHFQAHP</sequence>
<evidence type="ECO:0000256" key="1">
    <source>
        <dbReference type="ARBA" id="ARBA00022801"/>
    </source>
</evidence>
<evidence type="ECO:0000256" key="3">
    <source>
        <dbReference type="PROSITE-ProRule" id="PRU01100"/>
    </source>
</evidence>
<evidence type="ECO:0000313" key="6">
    <source>
        <dbReference type="EMBL" id="GGU43061.1"/>
    </source>
</evidence>
<organism evidence="6 7">
    <name type="scientific">Streptomyces albospinus</name>
    <dbReference type="NCBI Taxonomy" id="285515"/>
    <lineage>
        <taxon>Bacteria</taxon>
        <taxon>Bacillati</taxon>
        <taxon>Actinomycetota</taxon>
        <taxon>Actinomycetes</taxon>
        <taxon>Kitasatosporales</taxon>
        <taxon>Streptomycetaceae</taxon>
        <taxon>Streptomyces</taxon>
    </lineage>
</organism>
<gene>
    <name evidence="6" type="ORF">GCM10010211_02950</name>
</gene>
<accession>A0ABQ2UL23</accession>
<dbReference type="PROSITE" id="PS51764">
    <property type="entry name" value="GH26"/>
    <property type="match status" value="1"/>
</dbReference>
<comment type="similarity">
    <text evidence="3">Belongs to the glycosyl hydrolase 26 family.</text>
</comment>
<feature type="active site" description="Proton donor" evidence="3">
    <location>
        <position position="184"/>
    </location>
</feature>
<dbReference type="SUPFAM" id="SSF51445">
    <property type="entry name" value="(Trans)glycosidases"/>
    <property type="match status" value="1"/>
</dbReference>
<keyword evidence="7" id="KW-1185">Reference proteome</keyword>
<evidence type="ECO:0000259" key="5">
    <source>
        <dbReference type="PROSITE" id="PS51764"/>
    </source>
</evidence>
<dbReference type="EMBL" id="BMRP01000001">
    <property type="protein sequence ID" value="GGU43061.1"/>
    <property type="molecule type" value="Genomic_DNA"/>
</dbReference>
<dbReference type="Pfam" id="PF02156">
    <property type="entry name" value="Glyco_hydro_26"/>
    <property type="match status" value="1"/>
</dbReference>
<proteinExistence type="inferred from homology"/>
<dbReference type="InterPro" id="IPR022790">
    <property type="entry name" value="GH26_dom"/>
</dbReference>
<name>A0ABQ2UL23_9ACTN</name>
<feature type="domain" description="GH26" evidence="5">
    <location>
        <begin position="59"/>
        <end position="363"/>
    </location>
</feature>
<dbReference type="InterPro" id="IPR017853">
    <property type="entry name" value="GH"/>
</dbReference>
<feature type="active site" description="Nucleophile" evidence="3">
    <location>
        <position position="305"/>
    </location>
</feature>
<protein>
    <recommendedName>
        <fullName evidence="5">GH26 domain-containing protein</fullName>
    </recommendedName>
</protein>
<feature type="region of interest" description="Disordered" evidence="4">
    <location>
        <begin position="52"/>
        <end position="82"/>
    </location>
</feature>
<reference evidence="7" key="1">
    <citation type="journal article" date="2019" name="Int. J. Syst. Evol. Microbiol.">
        <title>The Global Catalogue of Microorganisms (GCM) 10K type strain sequencing project: providing services to taxonomists for standard genome sequencing and annotation.</title>
        <authorList>
            <consortium name="The Broad Institute Genomics Platform"/>
            <consortium name="The Broad Institute Genome Sequencing Center for Infectious Disease"/>
            <person name="Wu L."/>
            <person name="Ma J."/>
        </authorList>
    </citation>
    <scope>NUCLEOTIDE SEQUENCE [LARGE SCALE GENOMIC DNA]</scope>
    <source>
        <strain evidence="7">JCM 3399</strain>
    </source>
</reference>
<dbReference type="Gene3D" id="3.20.20.80">
    <property type="entry name" value="Glycosidases"/>
    <property type="match status" value="1"/>
</dbReference>
<comment type="caution">
    <text evidence="6">The sequence shown here is derived from an EMBL/GenBank/DDBJ whole genome shotgun (WGS) entry which is preliminary data.</text>
</comment>
<evidence type="ECO:0000256" key="4">
    <source>
        <dbReference type="SAM" id="MobiDB-lite"/>
    </source>
</evidence>